<dbReference type="PANTHER" id="PTHR22911:SF103">
    <property type="entry name" value="BLR2811 PROTEIN"/>
    <property type="match status" value="1"/>
</dbReference>
<dbReference type="RefSeq" id="WP_153355634.1">
    <property type="nucleotide sequence ID" value="NZ_JAYKOO010000009.1"/>
</dbReference>
<feature type="transmembrane region" description="Helical" evidence="1">
    <location>
        <begin position="261"/>
        <end position="279"/>
    </location>
</feature>
<evidence type="ECO:0000256" key="1">
    <source>
        <dbReference type="SAM" id="Phobius"/>
    </source>
</evidence>
<evidence type="ECO:0000313" key="4">
    <source>
        <dbReference type="Proteomes" id="UP000435138"/>
    </source>
</evidence>
<dbReference type="AlphaFoldDB" id="A0A6A8AB98"/>
<name>A0A6A8AB98_9HYPH</name>
<feature type="transmembrane region" description="Helical" evidence="1">
    <location>
        <begin position="71"/>
        <end position="88"/>
    </location>
</feature>
<protein>
    <submittedName>
        <fullName evidence="3">EamA family transporter</fullName>
    </submittedName>
</protein>
<evidence type="ECO:0000313" key="3">
    <source>
        <dbReference type="EMBL" id="MQY47994.1"/>
    </source>
</evidence>
<dbReference type="EMBL" id="WIXI01000046">
    <property type="protein sequence ID" value="MQY47994.1"/>
    <property type="molecule type" value="Genomic_DNA"/>
</dbReference>
<dbReference type="PANTHER" id="PTHR22911">
    <property type="entry name" value="ACYL-MALONYL CONDENSING ENZYME-RELATED"/>
    <property type="match status" value="1"/>
</dbReference>
<dbReference type="InterPro" id="IPR000620">
    <property type="entry name" value="EamA_dom"/>
</dbReference>
<dbReference type="Pfam" id="PF00892">
    <property type="entry name" value="EamA"/>
    <property type="match status" value="2"/>
</dbReference>
<reference evidence="3 4" key="1">
    <citation type="submission" date="2019-11" db="EMBL/GenBank/DDBJ databases">
        <title>Genome analysis of Rhizobacterium cereale a novel genus and species isolated from maize roots in North Spain.</title>
        <authorList>
            <person name="Menendez E."/>
            <person name="Flores-Felix J.D."/>
            <person name="Ramirez-Bahena M.-H."/>
            <person name="Igual J.M."/>
            <person name="Garcia-Fraile P."/>
            <person name="Peix A."/>
            <person name="Velazquez E."/>
        </authorList>
    </citation>
    <scope>NUCLEOTIDE SEQUENCE [LARGE SCALE GENOMIC DNA]</scope>
    <source>
        <strain evidence="3 4">RZME27</strain>
    </source>
</reference>
<keyword evidence="4" id="KW-1185">Reference proteome</keyword>
<feature type="transmembrane region" description="Helical" evidence="1">
    <location>
        <begin position="100"/>
        <end position="116"/>
    </location>
</feature>
<feature type="transmembrane region" description="Helical" evidence="1">
    <location>
        <begin position="39"/>
        <end position="59"/>
    </location>
</feature>
<feature type="transmembrane region" description="Helical" evidence="1">
    <location>
        <begin position="205"/>
        <end position="224"/>
    </location>
</feature>
<comment type="caution">
    <text evidence="3">The sequence shown here is derived from an EMBL/GenBank/DDBJ whole genome shotgun (WGS) entry which is preliminary data.</text>
</comment>
<accession>A0A6A8AB98</accession>
<feature type="transmembrane region" description="Helical" evidence="1">
    <location>
        <begin position="236"/>
        <end position="255"/>
    </location>
</feature>
<dbReference type="InterPro" id="IPR037185">
    <property type="entry name" value="EmrE-like"/>
</dbReference>
<dbReference type="Proteomes" id="UP000435138">
    <property type="component" value="Unassembled WGS sequence"/>
</dbReference>
<feature type="domain" description="EamA" evidence="2">
    <location>
        <begin position="150"/>
        <end position="278"/>
    </location>
</feature>
<feature type="transmembrane region" description="Helical" evidence="1">
    <location>
        <begin position="179"/>
        <end position="199"/>
    </location>
</feature>
<keyword evidence="1" id="KW-0472">Membrane</keyword>
<dbReference type="SUPFAM" id="SSF103481">
    <property type="entry name" value="Multidrug resistance efflux transporter EmrE"/>
    <property type="match status" value="2"/>
</dbReference>
<feature type="domain" description="EamA" evidence="2">
    <location>
        <begin position="7"/>
        <end position="138"/>
    </location>
</feature>
<gene>
    <name evidence="3" type="ORF">GAO09_18310</name>
</gene>
<dbReference type="GO" id="GO:0016020">
    <property type="term" value="C:membrane"/>
    <property type="evidence" value="ECO:0007669"/>
    <property type="project" value="InterPro"/>
</dbReference>
<feature type="transmembrane region" description="Helical" evidence="1">
    <location>
        <begin position="123"/>
        <end position="140"/>
    </location>
</feature>
<keyword evidence="1" id="KW-0812">Transmembrane</keyword>
<sequence>MKSSTASGILFVSLSYFVFTLHDAVVKLLVADVSVWQILFFRSMTILIACLIIGGRGFVGRVIRTPVMKPMAVRSLFLLGAWFAYYTAAKSLQLAELTTIYYAAPVVATLLAIPILHEKVPPVRWAAIILGFVGVLIAANPVGLTISIPVGLALLAAILWAGASVLLRKTAMSESTLVQMTLTNAFFVLMTCVMAIYHWKPVDLSGGVLLLLVGLLGGTAQAALFEAMRRAPVSVLAPFEYSSLIWAFVLGYVIWQDIPASNVAYGALLIFCAGLLIVSSERLAARRYRLGKPDEATDA</sequence>
<proteinExistence type="predicted"/>
<keyword evidence="1" id="KW-1133">Transmembrane helix</keyword>
<evidence type="ECO:0000259" key="2">
    <source>
        <dbReference type="Pfam" id="PF00892"/>
    </source>
</evidence>
<organism evidence="3 4">
    <name type="scientific">Endobacterium cereale</name>
    <dbReference type="NCBI Taxonomy" id="2663029"/>
    <lineage>
        <taxon>Bacteria</taxon>
        <taxon>Pseudomonadati</taxon>
        <taxon>Pseudomonadota</taxon>
        <taxon>Alphaproteobacteria</taxon>
        <taxon>Hyphomicrobiales</taxon>
        <taxon>Rhizobiaceae</taxon>
        <taxon>Endobacterium</taxon>
    </lineage>
</organism>
<feature type="transmembrane region" description="Helical" evidence="1">
    <location>
        <begin position="146"/>
        <end position="167"/>
    </location>
</feature>